<organism evidence="1 2">
    <name type="scientific">Irpex rosettiformis</name>
    <dbReference type="NCBI Taxonomy" id="378272"/>
    <lineage>
        <taxon>Eukaryota</taxon>
        <taxon>Fungi</taxon>
        <taxon>Dikarya</taxon>
        <taxon>Basidiomycota</taxon>
        <taxon>Agaricomycotina</taxon>
        <taxon>Agaricomycetes</taxon>
        <taxon>Polyporales</taxon>
        <taxon>Irpicaceae</taxon>
        <taxon>Irpex</taxon>
    </lineage>
</organism>
<name>A0ACB8UCG6_9APHY</name>
<reference evidence="1" key="1">
    <citation type="journal article" date="2021" name="Environ. Microbiol.">
        <title>Gene family expansions and transcriptome signatures uncover fungal adaptations to wood decay.</title>
        <authorList>
            <person name="Hage H."/>
            <person name="Miyauchi S."/>
            <person name="Viragh M."/>
            <person name="Drula E."/>
            <person name="Min B."/>
            <person name="Chaduli D."/>
            <person name="Navarro D."/>
            <person name="Favel A."/>
            <person name="Norest M."/>
            <person name="Lesage-Meessen L."/>
            <person name="Balint B."/>
            <person name="Merenyi Z."/>
            <person name="de Eugenio L."/>
            <person name="Morin E."/>
            <person name="Martinez A.T."/>
            <person name="Baldrian P."/>
            <person name="Stursova M."/>
            <person name="Martinez M.J."/>
            <person name="Novotny C."/>
            <person name="Magnuson J.K."/>
            <person name="Spatafora J.W."/>
            <person name="Maurice S."/>
            <person name="Pangilinan J."/>
            <person name="Andreopoulos W."/>
            <person name="LaButti K."/>
            <person name="Hundley H."/>
            <person name="Na H."/>
            <person name="Kuo A."/>
            <person name="Barry K."/>
            <person name="Lipzen A."/>
            <person name="Henrissat B."/>
            <person name="Riley R."/>
            <person name="Ahrendt S."/>
            <person name="Nagy L.G."/>
            <person name="Grigoriev I.V."/>
            <person name="Martin F."/>
            <person name="Rosso M.N."/>
        </authorList>
    </citation>
    <scope>NUCLEOTIDE SEQUENCE</scope>
    <source>
        <strain evidence="1">CBS 384.51</strain>
    </source>
</reference>
<protein>
    <submittedName>
        <fullName evidence="1">Uncharacterized protein</fullName>
    </submittedName>
</protein>
<keyword evidence="2" id="KW-1185">Reference proteome</keyword>
<accession>A0ACB8UCG6</accession>
<proteinExistence type="predicted"/>
<evidence type="ECO:0000313" key="1">
    <source>
        <dbReference type="EMBL" id="KAI0091939.1"/>
    </source>
</evidence>
<dbReference type="Proteomes" id="UP001055072">
    <property type="component" value="Unassembled WGS sequence"/>
</dbReference>
<sequence length="54" mass="6379">MIKNKRGAIRRNRSGDTSDTEREPERQLYFERHGPCAAMVVIPDMIRNLYDRTN</sequence>
<gene>
    <name evidence="1" type="ORF">BDY19DRAFT_927625</name>
</gene>
<comment type="caution">
    <text evidence="1">The sequence shown here is derived from an EMBL/GenBank/DDBJ whole genome shotgun (WGS) entry which is preliminary data.</text>
</comment>
<evidence type="ECO:0000313" key="2">
    <source>
        <dbReference type="Proteomes" id="UP001055072"/>
    </source>
</evidence>
<dbReference type="EMBL" id="MU274904">
    <property type="protein sequence ID" value="KAI0091939.1"/>
    <property type="molecule type" value="Genomic_DNA"/>
</dbReference>